<proteinExistence type="predicted"/>
<keyword evidence="1" id="KW-0732">Signal</keyword>
<feature type="chain" id="PRO_5023125068" evidence="1">
    <location>
        <begin position="20"/>
        <end position="277"/>
    </location>
</feature>
<dbReference type="RefSeq" id="WP_146787792.1">
    <property type="nucleotide sequence ID" value="NZ_BAABIO010000003.1"/>
</dbReference>
<feature type="signal peptide" evidence="1">
    <location>
        <begin position="1"/>
        <end position="19"/>
    </location>
</feature>
<organism evidence="2 3">
    <name type="scientific">Flavisolibacter ginsenosidimutans</name>
    <dbReference type="NCBI Taxonomy" id="661481"/>
    <lineage>
        <taxon>Bacteria</taxon>
        <taxon>Pseudomonadati</taxon>
        <taxon>Bacteroidota</taxon>
        <taxon>Chitinophagia</taxon>
        <taxon>Chitinophagales</taxon>
        <taxon>Chitinophagaceae</taxon>
        <taxon>Flavisolibacter</taxon>
    </lineage>
</organism>
<dbReference type="Proteomes" id="UP000321204">
    <property type="component" value="Chromosome"/>
</dbReference>
<protein>
    <submittedName>
        <fullName evidence="2">Uncharacterized protein</fullName>
    </submittedName>
</protein>
<dbReference type="EMBL" id="CP042433">
    <property type="protein sequence ID" value="QEC56647.1"/>
    <property type="molecule type" value="Genomic_DNA"/>
</dbReference>
<evidence type="ECO:0000313" key="3">
    <source>
        <dbReference type="Proteomes" id="UP000321204"/>
    </source>
</evidence>
<dbReference type="OrthoDB" id="1490152at2"/>
<dbReference type="AlphaFoldDB" id="A0A5B8UIZ9"/>
<name>A0A5B8UIZ9_9BACT</name>
<sequence length="277" mass="30421">MKKSALLFSVVLSSLLALSQQNVDVDLKTIKTDLKKTALGFAINYLKQYNGLEGQINNAKGFFSFSPEVTALMGTEDAFSQINIKLSGFFLKAKTTQVAGLTTLDSRKTMHLFPLSVGAETDGGFSFLNTLFEGGYVPYYQANGNTSVNAFFKNTSVGIFLQAGYKSKLDSTIKTQIGGKTDQSSESLNSGLFRAKLDLSIDTKNFFKNPNNVGFGIVGKANYWYDFLNAKFYTRLEGRVRLYLAQNKSFDFIYEKGSGAPNFNTGEQFGAGLSISF</sequence>
<dbReference type="KEGG" id="fgg:FSB75_12325"/>
<keyword evidence="3" id="KW-1185">Reference proteome</keyword>
<accession>A0A5B8UIZ9</accession>
<gene>
    <name evidence="2" type="ORF">FSB75_12325</name>
</gene>
<reference evidence="2 3" key="1">
    <citation type="journal article" date="2015" name="Int. J. Syst. Evol. Microbiol.">
        <title>Flavisolibacter ginsenosidimutans sp. nov., with ginsenoside-converting activity isolated from soil used for cultivating ginseng.</title>
        <authorList>
            <person name="Zhao Y."/>
            <person name="Liu Q."/>
            <person name="Kang M.S."/>
            <person name="Jin F."/>
            <person name="Yu H."/>
            <person name="Im W.T."/>
        </authorList>
    </citation>
    <scope>NUCLEOTIDE SEQUENCE [LARGE SCALE GENOMIC DNA]</scope>
    <source>
        <strain evidence="2 3">Gsoil 636</strain>
    </source>
</reference>
<evidence type="ECO:0000313" key="2">
    <source>
        <dbReference type="EMBL" id="QEC56647.1"/>
    </source>
</evidence>
<evidence type="ECO:0000256" key="1">
    <source>
        <dbReference type="SAM" id="SignalP"/>
    </source>
</evidence>